<proteinExistence type="predicted"/>
<reference evidence="2" key="1">
    <citation type="journal article" date="2011" name="Nature">
        <title>Genome sequence and analysis of the tuber crop potato.</title>
        <authorList>
            <consortium name="The Potato Genome Sequencing Consortium"/>
        </authorList>
    </citation>
    <scope>NUCLEOTIDE SEQUENCE [LARGE SCALE GENOMIC DNA]</scope>
    <source>
        <strain evidence="2">cv. DM1-3 516 R44</strain>
    </source>
</reference>
<dbReference type="Proteomes" id="UP000011115">
    <property type="component" value="Unassembled WGS sequence"/>
</dbReference>
<dbReference type="OMA" id="EANSYAV"/>
<name>M1E0A5_SOLTU</name>
<dbReference type="EnsemblPlants" id="PGSC0003DMT400097279">
    <property type="protein sequence ID" value="PGSC0003DMT400097279"/>
    <property type="gene ID" value="PGSC0003DMG400046850"/>
</dbReference>
<dbReference type="PANTHER" id="PTHR33437:SF4">
    <property type="entry name" value="RETROTRANSPOSON GAG PROTEIN"/>
    <property type="match status" value="1"/>
</dbReference>
<dbReference type="HOGENOM" id="CLU_910333_0_0_1"/>
<dbReference type="PaxDb" id="4113-PGSC0003DMT400097279"/>
<accession>M1E0A5</accession>
<evidence type="ECO:0000313" key="2">
    <source>
        <dbReference type="Proteomes" id="UP000011115"/>
    </source>
</evidence>
<evidence type="ECO:0008006" key="3">
    <source>
        <dbReference type="Google" id="ProtNLM"/>
    </source>
</evidence>
<reference evidence="1" key="2">
    <citation type="submission" date="2015-06" db="UniProtKB">
        <authorList>
            <consortium name="EnsemblPlants"/>
        </authorList>
    </citation>
    <scope>IDENTIFICATION</scope>
    <source>
        <strain evidence="1">DM1-3 516 R44</strain>
    </source>
</reference>
<evidence type="ECO:0000313" key="1">
    <source>
        <dbReference type="EnsemblPlants" id="PGSC0003DMT400097279"/>
    </source>
</evidence>
<sequence>MTSKNVNSKSLSASTYAFVLASASAKINGSKFGVALENIIDVTAVRIRLVTRNQSKLLGQQASRVPSESAIGFGSSPKGVKSPANRCYSPLSTMVMQAMVIETSTIEEQLVNWTKAIEGLSKYIKGQDVQITKLTSLMENMDVREPTQLCAKLHETQEKRRSFAKQETIIKEFHVSGDSQIPVSQLKDFIKDATKDKFESTSKSLITYVKSYSQRIDNLKINAGHQPPKLQQFDDNENLKQHITHFVETCNNVRTSGDYLVMQFVRSLTGITFKWYTEFESSSIDNWEQMEQQFLSVFIAQGVLFS</sequence>
<dbReference type="STRING" id="4113.M1E0A5"/>
<dbReference type="AlphaFoldDB" id="M1E0A5"/>
<dbReference type="Gramene" id="PGSC0003DMT400097279">
    <property type="protein sequence ID" value="PGSC0003DMT400097279"/>
    <property type="gene ID" value="PGSC0003DMG400046850"/>
</dbReference>
<dbReference type="InParanoid" id="M1E0A5"/>
<protein>
    <recommendedName>
        <fullName evidence="3">Retrotransposon gag domain-containing protein</fullName>
    </recommendedName>
</protein>
<organism evidence="1 2">
    <name type="scientific">Solanum tuberosum</name>
    <name type="common">Potato</name>
    <dbReference type="NCBI Taxonomy" id="4113"/>
    <lineage>
        <taxon>Eukaryota</taxon>
        <taxon>Viridiplantae</taxon>
        <taxon>Streptophyta</taxon>
        <taxon>Embryophyta</taxon>
        <taxon>Tracheophyta</taxon>
        <taxon>Spermatophyta</taxon>
        <taxon>Magnoliopsida</taxon>
        <taxon>eudicotyledons</taxon>
        <taxon>Gunneridae</taxon>
        <taxon>Pentapetalae</taxon>
        <taxon>asterids</taxon>
        <taxon>lamiids</taxon>
        <taxon>Solanales</taxon>
        <taxon>Solanaceae</taxon>
        <taxon>Solanoideae</taxon>
        <taxon>Solaneae</taxon>
        <taxon>Solanum</taxon>
    </lineage>
</organism>
<keyword evidence="2" id="KW-1185">Reference proteome</keyword>
<dbReference type="PANTHER" id="PTHR33437">
    <property type="entry name" value="OS06G0361200 PROTEIN"/>
    <property type="match status" value="1"/>
</dbReference>
<dbReference type="eggNOG" id="ENOG502SN44">
    <property type="taxonomic scope" value="Eukaryota"/>
</dbReference>